<dbReference type="AlphaFoldDB" id="A0A409YJF3"/>
<dbReference type="InParanoid" id="A0A409YJF3"/>
<gene>
    <name evidence="1" type="ORF">CVT26_004670</name>
</gene>
<name>A0A409YJF3_9AGAR</name>
<protein>
    <submittedName>
        <fullName evidence="1">Uncharacterized protein</fullName>
    </submittedName>
</protein>
<evidence type="ECO:0000313" key="2">
    <source>
        <dbReference type="Proteomes" id="UP000284706"/>
    </source>
</evidence>
<sequence>MNDAFRVSNAPCNCVQCVLLLLDGGDLPRPWGFPAFVPWNDLRFSISTSYLLALHGVMRDLRMEAFTGNCRSIEDCLLNQPYSVVLRSCRPVVPCKPTIICEGPPKRRTGYRQFRLAAAQARQIHELTLNAQADAFCQVLGYAAVLFLPTDALISEPAPFVGIQTAVFITATVCYRSTLRTLLLGMGLRGCRLLMGMDGDRRCEVKEGGYKKGYEALQLLVDVITEFGTGDPLTLGTLNKR</sequence>
<keyword evidence="2" id="KW-1185">Reference proteome</keyword>
<evidence type="ECO:0000313" key="1">
    <source>
        <dbReference type="EMBL" id="PPR03122.1"/>
    </source>
</evidence>
<comment type="caution">
    <text evidence="1">The sequence shown here is derived from an EMBL/GenBank/DDBJ whole genome shotgun (WGS) entry which is preliminary data.</text>
</comment>
<organism evidence="1 2">
    <name type="scientific">Gymnopilus dilepis</name>
    <dbReference type="NCBI Taxonomy" id="231916"/>
    <lineage>
        <taxon>Eukaryota</taxon>
        <taxon>Fungi</taxon>
        <taxon>Dikarya</taxon>
        <taxon>Basidiomycota</taxon>
        <taxon>Agaricomycotina</taxon>
        <taxon>Agaricomycetes</taxon>
        <taxon>Agaricomycetidae</taxon>
        <taxon>Agaricales</taxon>
        <taxon>Agaricineae</taxon>
        <taxon>Hymenogastraceae</taxon>
        <taxon>Gymnopilus</taxon>
    </lineage>
</organism>
<dbReference type="EMBL" id="NHYE01000774">
    <property type="protein sequence ID" value="PPR03122.1"/>
    <property type="molecule type" value="Genomic_DNA"/>
</dbReference>
<reference evidence="1 2" key="1">
    <citation type="journal article" date="2018" name="Evol. Lett.">
        <title>Horizontal gene cluster transfer increased hallucinogenic mushroom diversity.</title>
        <authorList>
            <person name="Reynolds H.T."/>
            <person name="Vijayakumar V."/>
            <person name="Gluck-Thaler E."/>
            <person name="Korotkin H.B."/>
            <person name="Matheny P.B."/>
            <person name="Slot J.C."/>
        </authorList>
    </citation>
    <scope>NUCLEOTIDE SEQUENCE [LARGE SCALE GENOMIC DNA]</scope>
    <source>
        <strain evidence="1 2">SRW20</strain>
    </source>
</reference>
<dbReference type="Proteomes" id="UP000284706">
    <property type="component" value="Unassembled WGS sequence"/>
</dbReference>
<proteinExistence type="predicted"/>
<accession>A0A409YJF3</accession>